<feature type="compositionally biased region" description="Polar residues" evidence="1">
    <location>
        <begin position="87"/>
        <end position="96"/>
    </location>
</feature>
<evidence type="ECO:0000256" key="1">
    <source>
        <dbReference type="SAM" id="MobiDB-lite"/>
    </source>
</evidence>
<feature type="region of interest" description="Disordered" evidence="1">
    <location>
        <begin position="1"/>
        <end position="40"/>
    </location>
</feature>
<evidence type="ECO:0000313" key="4">
    <source>
        <dbReference type="Proteomes" id="UP001159427"/>
    </source>
</evidence>
<dbReference type="Gene3D" id="1.10.10.60">
    <property type="entry name" value="Homeodomain-like"/>
    <property type="match status" value="1"/>
</dbReference>
<evidence type="ECO:0000313" key="3">
    <source>
        <dbReference type="EMBL" id="CAH3021881.1"/>
    </source>
</evidence>
<organism evidence="3 4">
    <name type="scientific">Porites evermanni</name>
    <dbReference type="NCBI Taxonomy" id="104178"/>
    <lineage>
        <taxon>Eukaryota</taxon>
        <taxon>Metazoa</taxon>
        <taxon>Cnidaria</taxon>
        <taxon>Anthozoa</taxon>
        <taxon>Hexacorallia</taxon>
        <taxon>Scleractinia</taxon>
        <taxon>Fungiina</taxon>
        <taxon>Poritidae</taxon>
        <taxon>Porites</taxon>
    </lineage>
</organism>
<accession>A0ABN8M2V6</accession>
<proteinExistence type="predicted"/>
<dbReference type="EMBL" id="CALNXI010000198">
    <property type="protein sequence ID" value="CAH3021881.1"/>
    <property type="molecule type" value="Genomic_DNA"/>
</dbReference>
<dbReference type="InterPro" id="IPR001005">
    <property type="entry name" value="SANT/Myb"/>
</dbReference>
<sequence>MHMMAPQFAPVNSLQSDAPASSTSEDLSSAAQKKKTSRWTETEEKILIELFGENEEKLRYKAYTSPEWESIAKQLHERCRREHVSSEKTAQQCKNKMSNHTKKYKTTKDKLQTTGYGKGRDVEGDNEAEGDLELVPKHYQDMDEILGNREAINP</sequence>
<evidence type="ECO:0000259" key="2">
    <source>
        <dbReference type="PROSITE" id="PS50090"/>
    </source>
</evidence>
<dbReference type="InterPro" id="IPR044823">
    <property type="entry name" value="ASIL1/2-like"/>
</dbReference>
<dbReference type="Pfam" id="PF13837">
    <property type="entry name" value="Myb_DNA-bind_4"/>
    <property type="match status" value="1"/>
</dbReference>
<name>A0ABN8M2V6_9CNID</name>
<dbReference type="SMART" id="SM00717">
    <property type="entry name" value="SANT"/>
    <property type="match status" value="1"/>
</dbReference>
<dbReference type="InterPro" id="IPR044822">
    <property type="entry name" value="Myb_DNA-bind_4"/>
</dbReference>
<dbReference type="Proteomes" id="UP001159427">
    <property type="component" value="Unassembled WGS sequence"/>
</dbReference>
<keyword evidence="4" id="KW-1185">Reference proteome</keyword>
<reference evidence="3 4" key="1">
    <citation type="submission" date="2022-05" db="EMBL/GenBank/DDBJ databases">
        <authorList>
            <consortium name="Genoscope - CEA"/>
            <person name="William W."/>
        </authorList>
    </citation>
    <scope>NUCLEOTIDE SEQUENCE [LARGE SCALE GENOMIC DNA]</scope>
</reference>
<dbReference type="PROSITE" id="PS50090">
    <property type="entry name" value="MYB_LIKE"/>
    <property type="match status" value="1"/>
</dbReference>
<dbReference type="PANTHER" id="PTHR31307">
    <property type="entry name" value="TRIHELIX TRANSCRIPTION FACTOR ASIL2"/>
    <property type="match status" value="1"/>
</dbReference>
<gene>
    <name evidence="3" type="ORF">PEVE_00013115</name>
</gene>
<feature type="domain" description="Myb-like" evidence="2">
    <location>
        <begin position="31"/>
        <end position="101"/>
    </location>
</feature>
<dbReference type="PANTHER" id="PTHR31307:SF4">
    <property type="entry name" value="TRIHELIX TRANSCRIPTION FACTOR ASIL2"/>
    <property type="match status" value="1"/>
</dbReference>
<feature type="compositionally biased region" description="Polar residues" evidence="1">
    <location>
        <begin position="10"/>
        <end position="31"/>
    </location>
</feature>
<protein>
    <recommendedName>
        <fullName evidence="2">Myb-like domain-containing protein</fullName>
    </recommendedName>
</protein>
<feature type="region of interest" description="Disordered" evidence="1">
    <location>
        <begin position="82"/>
        <end position="154"/>
    </location>
</feature>
<comment type="caution">
    <text evidence="3">The sequence shown here is derived from an EMBL/GenBank/DDBJ whole genome shotgun (WGS) entry which is preliminary data.</text>
</comment>